<name>A0A161J7K3_9BACL</name>
<dbReference type="Proteomes" id="UP000076623">
    <property type="component" value="Chromosome"/>
</dbReference>
<evidence type="ECO:0000313" key="2">
    <source>
        <dbReference type="Proteomes" id="UP000076623"/>
    </source>
</evidence>
<dbReference type="EMBL" id="CP015378">
    <property type="protein sequence ID" value="ANC78969.1"/>
    <property type="molecule type" value="Genomic_DNA"/>
</dbReference>
<dbReference type="RefSeq" id="WP_066398950.1">
    <property type="nucleotide sequence ID" value="NZ_CP015378.1"/>
</dbReference>
<organism evidence="1 2">
    <name type="scientific">Fictibacillus phosphorivorans</name>
    <dbReference type="NCBI Taxonomy" id="1221500"/>
    <lineage>
        <taxon>Bacteria</taxon>
        <taxon>Bacillati</taxon>
        <taxon>Bacillota</taxon>
        <taxon>Bacilli</taxon>
        <taxon>Bacillales</taxon>
        <taxon>Fictibacillaceae</taxon>
        <taxon>Fictibacillus</taxon>
    </lineage>
</organism>
<reference evidence="1 2" key="1">
    <citation type="submission" date="2016-04" db="EMBL/GenBank/DDBJ databases">
        <title>Complete genome sequence of Fictibacillus phosphorivorans G25-29, a strain toxic to nematodes.</title>
        <authorList>
            <person name="Zheng Z."/>
        </authorList>
    </citation>
    <scope>NUCLEOTIDE SEQUENCE [LARGE SCALE GENOMIC DNA]</scope>
    <source>
        <strain evidence="1 2">G25-29</strain>
    </source>
</reference>
<gene>
    <name evidence="1" type="ORF">ABE65_020055</name>
</gene>
<proteinExistence type="predicted"/>
<evidence type="ECO:0000313" key="1">
    <source>
        <dbReference type="EMBL" id="ANC78969.1"/>
    </source>
</evidence>
<dbReference type="KEGG" id="fpn:ABE65_020055"/>
<dbReference type="AlphaFoldDB" id="A0A161J7K3"/>
<protein>
    <submittedName>
        <fullName evidence="1">Uncharacterized protein</fullName>
    </submittedName>
</protein>
<keyword evidence="2" id="KW-1185">Reference proteome</keyword>
<accession>A0A161J7K3</accession>
<sequence length="72" mass="7926">MSQFFLLKNVFSGGVDEFSGGRDEVTGENRLISGGQRSFTGGNSKFSGERVINIKTRTVKTAKKLTNSRRQP</sequence>